<sequence length="327" mass="38263">MALKKRIRTIGSVASELTKKSREAALASVQIFNNPALIFKSEIFIVLMMISWTYLLHAYYRKKGVEYRHFRMEGARKRFDKTAKGAIKYWELEKCLNHPESPVDVSAANNLRFLIGLRHEIEHQMTTRIDQFLSARFQACCLNYNELIKSLFGQDFGIDKHLSFSLQFSSLNKEQVDKLSQADGLPENIRAYITAFDLNLTEEEFNDPKFSYRVFFVPKTANHKGQADQVIEFIRPGSEMAEGVNTKYIQIKETERPKHLPSKIVNLVQEGGYNRFTMRDHTLLWQNWDAKHPAKGLGVKIGTTWYWYETWLEKVMKECESQDRRFR</sequence>
<dbReference type="AlphaFoldDB" id="A0A423KNH4"/>
<keyword evidence="1" id="KW-1133">Transmembrane helix</keyword>
<organism evidence="3 4">
    <name type="scientific">Pseudomonas frederiksbergensis</name>
    <dbReference type="NCBI Taxonomy" id="104087"/>
    <lineage>
        <taxon>Bacteria</taxon>
        <taxon>Pseudomonadati</taxon>
        <taxon>Pseudomonadota</taxon>
        <taxon>Gammaproteobacteria</taxon>
        <taxon>Pseudomonadales</taxon>
        <taxon>Pseudomonadaceae</taxon>
        <taxon>Pseudomonas</taxon>
    </lineage>
</organism>
<dbReference type="Proteomes" id="UP000283627">
    <property type="component" value="Unassembled WGS sequence"/>
</dbReference>
<accession>A0A423KNH4</accession>
<dbReference type="Pfam" id="PF12358">
    <property type="entry name" value="DUF3644"/>
    <property type="match status" value="1"/>
</dbReference>
<evidence type="ECO:0000256" key="1">
    <source>
        <dbReference type="SAM" id="Phobius"/>
    </source>
</evidence>
<name>A0A423KNH4_9PSED</name>
<comment type="caution">
    <text evidence="3">The sequence shown here is derived from an EMBL/GenBank/DDBJ whole genome shotgun (WGS) entry which is preliminary data.</text>
</comment>
<evidence type="ECO:0000313" key="4">
    <source>
        <dbReference type="Proteomes" id="UP000283627"/>
    </source>
</evidence>
<feature type="domain" description="DUF3644" evidence="2">
    <location>
        <begin position="16"/>
        <end position="197"/>
    </location>
</feature>
<keyword evidence="1" id="KW-0812">Transmembrane</keyword>
<dbReference type="EMBL" id="MOBP01000005">
    <property type="protein sequence ID" value="RON55935.1"/>
    <property type="molecule type" value="Genomic_DNA"/>
</dbReference>
<proteinExistence type="predicted"/>
<evidence type="ECO:0000259" key="2">
    <source>
        <dbReference type="Pfam" id="PF12358"/>
    </source>
</evidence>
<keyword evidence="1" id="KW-0472">Membrane</keyword>
<feature type="transmembrane region" description="Helical" evidence="1">
    <location>
        <begin position="43"/>
        <end position="60"/>
    </location>
</feature>
<protein>
    <recommendedName>
        <fullName evidence="2">DUF3644 domain-containing protein</fullName>
    </recommendedName>
</protein>
<dbReference type="RefSeq" id="WP_123404637.1">
    <property type="nucleotide sequence ID" value="NZ_MOBP01000005.1"/>
</dbReference>
<dbReference type="OrthoDB" id="1551227at2"/>
<gene>
    <name evidence="3" type="ORF">BK665_08195</name>
</gene>
<reference evidence="3 4" key="1">
    <citation type="submission" date="2016-10" db="EMBL/GenBank/DDBJ databases">
        <title>Comparative genome analysis of multiple Pseudomonas spp. focuses on biocontrol and plant growth promoting traits.</title>
        <authorList>
            <person name="Tao X.-Y."/>
            <person name="Taylor C.G."/>
        </authorList>
    </citation>
    <scope>NUCLEOTIDE SEQUENCE [LARGE SCALE GENOMIC DNA]</scope>
    <source>
        <strain evidence="3 4">39A2</strain>
    </source>
</reference>
<evidence type="ECO:0000313" key="3">
    <source>
        <dbReference type="EMBL" id="RON55935.1"/>
    </source>
</evidence>
<dbReference type="InterPro" id="IPR022104">
    <property type="entry name" value="DUF3644"/>
</dbReference>